<keyword evidence="2" id="KW-1133">Transmembrane helix</keyword>
<dbReference type="InterPro" id="IPR037359">
    <property type="entry name" value="NST/OST"/>
</dbReference>
<dbReference type="EMBL" id="FN649760">
    <property type="protein sequence ID" value="CBJ33642.1"/>
    <property type="molecule type" value="Genomic_DNA"/>
</dbReference>
<accession>D7G3W5</accession>
<name>D7G3W5_ECTSI</name>
<feature type="transmembrane region" description="Helical" evidence="2">
    <location>
        <begin position="20"/>
        <end position="49"/>
    </location>
</feature>
<gene>
    <name evidence="3" type="ORF">Esi_0535_0006</name>
</gene>
<dbReference type="SUPFAM" id="SSF52540">
    <property type="entry name" value="P-loop containing nucleoside triphosphate hydrolases"/>
    <property type="match status" value="1"/>
</dbReference>
<protein>
    <submittedName>
        <fullName evidence="3">Similar to heparan sulfate sulfotransferase</fullName>
    </submittedName>
</protein>
<sequence length="372" mass="41992">MTRHQPRNPGISTRQRRCCWPYATCAAAAGTLAALCVCFVLGASIGWWLGGHRSRQEAVLAETLRRRGNKPVVVVRDAGESFVRHYNSFAAYAAEMLNSTEPLPVPVVTPNDGRRPPMSLPLGTIIGVQKGGTQNLRSHLLQHPLLSGVPGTEAHFFDRNPDTYPSLGEWPGNTGDARRAKLPASAAGEVLELYSNATMRTIGAPDELEEAGVTVTVDSSPMYIFYPLAPYRMKMVQPHARLVVILKDPTARKIAVFLRGFSDRKRQPNQLERWFAVFPRSQILVIDSSELYRDFLPTLERAARHLGLPPHDFYYDSDFQHGTGACKDNRPQFFGEDGRYKKMLEQEQLFRDWYRPHNERLYSLIGKDLKWD</sequence>
<keyword evidence="2" id="KW-0472">Membrane</keyword>
<dbReference type="PANTHER" id="PTHR10605:SF56">
    <property type="entry name" value="BIFUNCTIONAL HEPARAN SULFATE N-DEACETYLASE_N-SULFOTRANSFERASE"/>
    <property type="match status" value="1"/>
</dbReference>
<evidence type="ECO:0000313" key="3">
    <source>
        <dbReference type="EMBL" id="CBJ33642.1"/>
    </source>
</evidence>
<dbReference type="Gene3D" id="3.40.50.300">
    <property type="entry name" value="P-loop containing nucleotide triphosphate hydrolases"/>
    <property type="match status" value="1"/>
</dbReference>
<keyword evidence="1" id="KW-0808">Transferase</keyword>
<dbReference type="InParanoid" id="D7G3W5"/>
<dbReference type="Proteomes" id="UP000002630">
    <property type="component" value="Unassembled WGS sequence"/>
</dbReference>
<reference evidence="3 4" key="1">
    <citation type="journal article" date="2010" name="Nature">
        <title>The Ectocarpus genome and the independent evolution of multicellularity in brown algae.</title>
        <authorList>
            <person name="Cock J.M."/>
            <person name="Sterck L."/>
            <person name="Rouze P."/>
            <person name="Scornet D."/>
            <person name="Allen A.E."/>
            <person name="Amoutzias G."/>
            <person name="Anthouard V."/>
            <person name="Artiguenave F."/>
            <person name="Aury J.M."/>
            <person name="Badger J.H."/>
            <person name="Beszteri B."/>
            <person name="Billiau K."/>
            <person name="Bonnet E."/>
            <person name="Bothwell J.H."/>
            <person name="Bowler C."/>
            <person name="Boyen C."/>
            <person name="Brownlee C."/>
            <person name="Carrano C.J."/>
            <person name="Charrier B."/>
            <person name="Cho G.Y."/>
            <person name="Coelho S.M."/>
            <person name="Collen J."/>
            <person name="Corre E."/>
            <person name="Da Silva C."/>
            <person name="Delage L."/>
            <person name="Delaroque N."/>
            <person name="Dittami S.M."/>
            <person name="Doulbeau S."/>
            <person name="Elias M."/>
            <person name="Farnham G."/>
            <person name="Gachon C.M."/>
            <person name="Gschloessl B."/>
            <person name="Heesch S."/>
            <person name="Jabbari K."/>
            <person name="Jubin C."/>
            <person name="Kawai H."/>
            <person name="Kimura K."/>
            <person name="Kloareg B."/>
            <person name="Kupper F.C."/>
            <person name="Lang D."/>
            <person name="Le Bail A."/>
            <person name="Leblanc C."/>
            <person name="Lerouge P."/>
            <person name="Lohr M."/>
            <person name="Lopez P.J."/>
            <person name="Martens C."/>
            <person name="Maumus F."/>
            <person name="Michel G."/>
            <person name="Miranda-Saavedra D."/>
            <person name="Morales J."/>
            <person name="Moreau H."/>
            <person name="Motomura T."/>
            <person name="Nagasato C."/>
            <person name="Napoli C.A."/>
            <person name="Nelson D.R."/>
            <person name="Nyvall-Collen P."/>
            <person name="Peters A.F."/>
            <person name="Pommier C."/>
            <person name="Potin P."/>
            <person name="Poulain J."/>
            <person name="Quesneville H."/>
            <person name="Read B."/>
            <person name="Rensing S.A."/>
            <person name="Ritter A."/>
            <person name="Rousvoal S."/>
            <person name="Samanta M."/>
            <person name="Samson G."/>
            <person name="Schroeder D.C."/>
            <person name="Segurens B."/>
            <person name="Strittmatter M."/>
            <person name="Tonon T."/>
            <person name="Tregear J.W."/>
            <person name="Valentin K."/>
            <person name="von Dassow P."/>
            <person name="Yamagishi T."/>
            <person name="Van de Peer Y."/>
            <person name="Wincker P."/>
        </authorList>
    </citation>
    <scope>NUCLEOTIDE SEQUENCE [LARGE SCALE GENOMIC DNA]</scope>
    <source>
        <strain evidence="4">Ec32 / CCAP1310/4</strain>
    </source>
</reference>
<evidence type="ECO:0000256" key="1">
    <source>
        <dbReference type="ARBA" id="ARBA00022679"/>
    </source>
</evidence>
<dbReference type="eggNOG" id="KOG3704">
    <property type="taxonomic scope" value="Eukaryota"/>
</dbReference>
<evidence type="ECO:0000313" key="4">
    <source>
        <dbReference type="Proteomes" id="UP000002630"/>
    </source>
</evidence>
<keyword evidence="4" id="KW-1185">Reference proteome</keyword>
<dbReference type="OrthoDB" id="411451at2759"/>
<evidence type="ECO:0000256" key="2">
    <source>
        <dbReference type="SAM" id="Phobius"/>
    </source>
</evidence>
<dbReference type="GO" id="GO:0008146">
    <property type="term" value="F:sulfotransferase activity"/>
    <property type="evidence" value="ECO:0007669"/>
    <property type="project" value="InterPro"/>
</dbReference>
<dbReference type="PANTHER" id="PTHR10605">
    <property type="entry name" value="HEPARAN SULFATE SULFOTRANSFERASE"/>
    <property type="match status" value="1"/>
</dbReference>
<organism evidence="3 4">
    <name type="scientific">Ectocarpus siliculosus</name>
    <name type="common">Brown alga</name>
    <name type="synonym">Conferva siliculosa</name>
    <dbReference type="NCBI Taxonomy" id="2880"/>
    <lineage>
        <taxon>Eukaryota</taxon>
        <taxon>Sar</taxon>
        <taxon>Stramenopiles</taxon>
        <taxon>Ochrophyta</taxon>
        <taxon>PX clade</taxon>
        <taxon>Phaeophyceae</taxon>
        <taxon>Ectocarpales</taxon>
        <taxon>Ectocarpaceae</taxon>
        <taxon>Ectocarpus</taxon>
    </lineage>
</organism>
<dbReference type="AlphaFoldDB" id="D7G3W5"/>
<keyword evidence="2" id="KW-0812">Transmembrane</keyword>
<dbReference type="InterPro" id="IPR027417">
    <property type="entry name" value="P-loop_NTPase"/>
</dbReference>
<proteinExistence type="predicted"/>